<evidence type="ECO:0000313" key="2">
    <source>
        <dbReference type="EMBL" id="EDM88126.1"/>
    </source>
</evidence>
<dbReference type="PANTHER" id="PTHR42957:SF1">
    <property type="entry name" value="HELICASE MJ1565-RELATED"/>
    <property type="match status" value="1"/>
</dbReference>
<accession>A5ZPW2</accession>
<organism evidence="2 3">
    <name type="scientific">Blautia obeum ATCC 29174</name>
    <dbReference type="NCBI Taxonomy" id="411459"/>
    <lineage>
        <taxon>Bacteria</taxon>
        <taxon>Bacillati</taxon>
        <taxon>Bacillota</taxon>
        <taxon>Clostridia</taxon>
        <taxon>Lachnospirales</taxon>
        <taxon>Lachnospiraceae</taxon>
        <taxon>Blautia</taxon>
    </lineage>
</organism>
<dbReference type="InterPro" id="IPR002789">
    <property type="entry name" value="HerA_central"/>
</dbReference>
<feature type="domain" description="Helicase HerA central" evidence="1">
    <location>
        <begin position="126"/>
        <end position="360"/>
    </location>
</feature>
<dbReference type="Pfam" id="PF01935">
    <property type="entry name" value="DUF87"/>
    <property type="match status" value="1"/>
</dbReference>
<dbReference type="SUPFAM" id="SSF52540">
    <property type="entry name" value="P-loop containing nucleoside triphosphate hydrolases"/>
    <property type="match status" value="1"/>
</dbReference>
<gene>
    <name evidence="2" type="ORF">RUMOBE_01032</name>
</gene>
<dbReference type="EMBL" id="AAVO02000003">
    <property type="protein sequence ID" value="EDM88126.1"/>
    <property type="molecule type" value="Genomic_DNA"/>
</dbReference>
<dbReference type="AlphaFoldDB" id="A5ZPW2"/>
<dbReference type="Proteomes" id="UP000006002">
    <property type="component" value="Unassembled WGS sequence"/>
</dbReference>
<dbReference type="Gene3D" id="3.40.50.300">
    <property type="entry name" value="P-loop containing nucleotide triphosphate hydrolases"/>
    <property type="match status" value="2"/>
</dbReference>
<reference evidence="2 3" key="2">
    <citation type="submission" date="2007-04" db="EMBL/GenBank/DDBJ databases">
        <title>Draft genome sequence of Ruminococcus obeum (ATCC 29174).</title>
        <authorList>
            <person name="Sudarsanam P."/>
            <person name="Ley R."/>
            <person name="Guruge J."/>
            <person name="Turnbaugh P.J."/>
            <person name="Mahowald M."/>
            <person name="Liep D."/>
            <person name="Gordon J."/>
        </authorList>
    </citation>
    <scope>NUCLEOTIDE SEQUENCE [LARGE SCALE GENOMIC DNA]</scope>
    <source>
        <strain evidence="2 3">ATCC 29174</strain>
    </source>
</reference>
<proteinExistence type="predicted"/>
<dbReference type="HOGENOM" id="CLU_023842_1_0_9"/>
<dbReference type="InterPro" id="IPR027417">
    <property type="entry name" value="P-loop_NTPase"/>
</dbReference>
<sequence length="527" mass="59584">MNCWRRKGMKLVKILSDKVQIRSDYKEFDDARINDLIAVSDGEVELVTMVNTLTDIDTENEEEIGENDYILEHSSTKMLECSIIGTVKDGTFQKAIDKYPTMKVSAHRISKEEFASMLSRYTEGFCIGEYSAYEFPAYVDGNKFFQRHACIVGNTGAGKSETVAKILEQTSKLPGANVIVFDIHGEYKELSYARNIQIGGDRPFPIWMFGFTDMISNILKIKEESATVAMTALRKCYYNVCPKGKENRPVYFNYVEFVKLMKFLDEEMIGTGETYKSGAQAGKEKIVKGDYNGKLTNIVNLLVDKARDSKYQFLFEDMPQQYLYDFMKDVLNNDVPVKNIDLSEVPHDVAIPIIGVITKLVYEIQRTYKSKDVNPVTLVCDEAHVYIPNDFSLSASQRRMVEIFENIAKEGRKFGVTLFPASQRPSELNKTIMAQCANFIVGKMNNENDKAMIKGMMPEGSESVIDETSMFSPGDVFVIGDAVPIPLKIHVALAEERPQSRTIAFWDRWKNAGTIDVTNATTKYITG</sequence>
<comment type="caution">
    <text evidence="2">The sequence shown here is derived from an EMBL/GenBank/DDBJ whole genome shotgun (WGS) entry which is preliminary data.</text>
</comment>
<evidence type="ECO:0000259" key="1">
    <source>
        <dbReference type="Pfam" id="PF01935"/>
    </source>
</evidence>
<dbReference type="InterPro" id="IPR008571">
    <property type="entry name" value="HerA-like"/>
</dbReference>
<name>A5ZPW2_9FIRM</name>
<dbReference type="eggNOG" id="COG0433">
    <property type="taxonomic scope" value="Bacteria"/>
</dbReference>
<evidence type="ECO:0000313" key="3">
    <source>
        <dbReference type="Proteomes" id="UP000006002"/>
    </source>
</evidence>
<reference evidence="2 3" key="1">
    <citation type="submission" date="2007-03" db="EMBL/GenBank/DDBJ databases">
        <authorList>
            <person name="Fulton L."/>
            <person name="Clifton S."/>
            <person name="Fulton B."/>
            <person name="Xu J."/>
            <person name="Minx P."/>
            <person name="Pepin K.H."/>
            <person name="Johnson M."/>
            <person name="Thiruvilangam P."/>
            <person name="Bhonagiri V."/>
            <person name="Nash W.E."/>
            <person name="Mardis E.R."/>
            <person name="Wilson R.K."/>
        </authorList>
    </citation>
    <scope>NUCLEOTIDE SEQUENCE [LARGE SCALE GENOMIC DNA]</scope>
    <source>
        <strain evidence="2 3">ATCC 29174</strain>
    </source>
</reference>
<dbReference type="CDD" id="cd01127">
    <property type="entry name" value="TrwB_TraG_TraD_VirD4"/>
    <property type="match status" value="1"/>
</dbReference>
<dbReference type="PANTHER" id="PTHR42957">
    <property type="entry name" value="HELICASE MJ1565-RELATED"/>
    <property type="match status" value="1"/>
</dbReference>
<protein>
    <recommendedName>
        <fullName evidence="1">Helicase HerA central domain-containing protein</fullName>
    </recommendedName>
</protein>